<keyword evidence="1" id="KW-0472">Membrane</keyword>
<dbReference type="InterPro" id="IPR025196">
    <property type="entry name" value="DUF4126"/>
</dbReference>
<dbReference type="EMBL" id="SRLD01000025">
    <property type="protein sequence ID" value="TGE15165.1"/>
    <property type="molecule type" value="Genomic_DNA"/>
</dbReference>
<sequence>MATPFWQTLSLGTLAGLRSMTPLAFLSHSFSRQQSAALAVSPFRLLQSTVAATSLKVMAAGELVADKLPGMPDRIAPPVLLGRIVSGALMGAMVYKSKRRAWLGGSLLGGLAAIAGTYGSFYLRKELGAQTQLPDTAWAVAEDALVLSSSKAASKITEAGGRRDAFISRRRAG</sequence>
<accession>A0A4Z0PLZ6</accession>
<protein>
    <submittedName>
        <fullName evidence="3">DUF4126 family protein</fullName>
    </submittedName>
</protein>
<evidence type="ECO:0000256" key="1">
    <source>
        <dbReference type="SAM" id="Phobius"/>
    </source>
</evidence>
<feature type="domain" description="DUF4126" evidence="2">
    <location>
        <begin position="8"/>
        <end position="153"/>
    </location>
</feature>
<evidence type="ECO:0000313" key="4">
    <source>
        <dbReference type="Proteomes" id="UP000297739"/>
    </source>
</evidence>
<proteinExistence type="predicted"/>
<dbReference type="OrthoDB" id="9812409at2"/>
<gene>
    <name evidence="3" type="ORF">E5J99_13220</name>
</gene>
<organism evidence="3 4">
    <name type="scientific">Hymenobacter elongatus</name>
    <dbReference type="NCBI Taxonomy" id="877208"/>
    <lineage>
        <taxon>Bacteria</taxon>
        <taxon>Pseudomonadati</taxon>
        <taxon>Bacteroidota</taxon>
        <taxon>Cytophagia</taxon>
        <taxon>Cytophagales</taxon>
        <taxon>Hymenobacteraceae</taxon>
        <taxon>Hymenobacter</taxon>
    </lineage>
</organism>
<comment type="caution">
    <text evidence="3">The sequence shown here is derived from an EMBL/GenBank/DDBJ whole genome shotgun (WGS) entry which is preliminary data.</text>
</comment>
<keyword evidence="1" id="KW-0812">Transmembrane</keyword>
<evidence type="ECO:0000259" key="2">
    <source>
        <dbReference type="Pfam" id="PF13548"/>
    </source>
</evidence>
<dbReference type="AlphaFoldDB" id="A0A4Z0PLZ6"/>
<dbReference type="Proteomes" id="UP000297739">
    <property type="component" value="Unassembled WGS sequence"/>
</dbReference>
<dbReference type="RefSeq" id="WP_135498287.1">
    <property type="nucleotide sequence ID" value="NZ_SRLD01000025.1"/>
</dbReference>
<evidence type="ECO:0000313" key="3">
    <source>
        <dbReference type="EMBL" id="TGE15165.1"/>
    </source>
</evidence>
<feature type="transmembrane region" description="Helical" evidence="1">
    <location>
        <begin position="102"/>
        <end position="123"/>
    </location>
</feature>
<name>A0A4Z0PLZ6_9BACT</name>
<dbReference type="Pfam" id="PF13548">
    <property type="entry name" value="DUF4126"/>
    <property type="match status" value="1"/>
</dbReference>
<keyword evidence="1" id="KW-1133">Transmembrane helix</keyword>
<keyword evidence="4" id="KW-1185">Reference proteome</keyword>
<reference evidence="3 4" key="1">
    <citation type="submission" date="2019-04" db="EMBL/GenBank/DDBJ databases">
        <authorList>
            <person name="Feng G."/>
            <person name="Zhang J."/>
            <person name="Zhu H."/>
        </authorList>
    </citation>
    <scope>NUCLEOTIDE SEQUENCE [LARGE SCALE GENOMIC DNA]</scope>
    <source>
        <strain evidence="3 4">JCM 17223</strain>
    </source>
</reference>